<evidence type="ECO:0000313" key="2">
    <source>
        <dbReference type="Proteomes" id="UP000005365"/>
    </source>
</evidence>
<dbReference type="Proteomes" id="UP000005365">
    <property type="component" value="Unassembled WGS sequence"/>
</dbReference>
<dbReference type="EMBL" id="ACKO02000042">
    <property type="protein sequence ID" value="EET42645.1"/>
    <property type="molecule type" value="Genomic_DNA"/>
</dbReference>
<dbReference type="AlphaFoldDB" id="C6MAK6"/>
<accession>C6MAK6</accession>
<name>C6MAK6_NEISI</name>
<protein>
    <submittedName>
        <fullName evidence="1">Uncharacterized protein</fullName>
    </submittedName>
</protein>
<feature type="non-terminal residue" evidence="1">
    <location>
        <position position="42"/>
    </location>
</feature>
<organism evidence="1 2">
    <name type="scientific">Neisseria sicca ATCC 29256</name>
    <dbReference type="NCBI Taxonomy" id="547045"/>
    <lineage>
        <taxon>Bacteria</taxon>
        <taxon>Pseudomonadati</taxon>
        <taxon>Pseudomonadota</taxon>
        <taxon>Betaproteobacteria</taxon>
        <taxon>Neisseriales</taxon>
        <taxon>Neisseriaceae</taxon>
        <taxon>Neisseria</taxon>
    </lineage>
</organism>
<evidence type="ECO:0000313" key="1">
    <source>
        <dbReference type="EMBL" id="EET42645.1"/>
    </source>
</evidence>
<gene>
    <name evidence="1" type="ORF">NEISICOT_03588</name>
</gene>
<sequence>MVFWVSFQTYDFDLVTNVDDTALYTAGYYGTATGDGEYVFDR</sequence>
<comment type="caution">
    <text evidence="1">The sequence shown here is derived from an EMBL/GenBank/DDBJ whole genome shotgun (WGS) entry which is preliminary data.</text>
</comment>
<keyword evidence="2" id="KW-1185">Reference proteome</keyword>
<proteinExistence type="predicted"/>
<reference evidence="1" key="1">
    <citation type="submission" date="2009-07" db="EMBL/GenBank/DDBJ databases">
        <authorList>
            <person name="Weinstock G."/>
            <person name="Sodergren E."/>
            <person name="Clifton S."/>
            <person name="Fulton L."/>
            <person name="Fulton B."/>
            <person name="Courtney L."/>
            <person name="Fronick C."/>
            <person name="Harrison M."/>
            <person name="Strong C."/>
            <person name="Farmer C."/>
            <person name="Delahaunty K."/>
            <person name="Markovic C."/>
            <person name="Hall O."/>
            <person name="Minx P."/>
            <person name="Tomlinson C."/>
            <person name="Mitreva M."/>
            <person name="Nelson J."/>
            <person name="Hou S."/>
            <person name="Wollam A."/>
            <person name="Pepin K.H."/>
            <person name="Johnson M."/>
            <person name="Bhonagiri V."/>
            <person name="Nash W.E."/>
            <person name="Warren W."/>
            <person name="Chinwalla A."/>
            <person name="Mardis E.R."/>
            <person name="Wilson R.K."/>
        </authorList>
    </citation>
    <scope>NUCLEOTIDE SEQUENCE [LARGE SCALE GENOMIC DNA]</scope>
    <source>
        <strain evidence="1">ATCC 29256</strain>
    </source>
</reference>